<dbReference type="Proteomes" id="UP000342249">
    <property type="component" value="Unassembled WGS sequence"/>
</dbReference>
<comment type="caution">
    <text evidence="3">The sequence shown here is derived from an EMBL/GenBank/DDBJ whole genome shotgun (WGS) entry which is preliminary data.</text>
</comment>
<evidence type="ECO:0000313" key="4">
    <source>
        <dbReference type="Proteomes" id="UP000342249"/>
    </source>
</evidence>
<dbReference type="AlphaFoldDB" id="A0A5N7IUT7"/>
<proteinExistence type="inferred from homology"/>
<dbReference type="RefSeq" id="WP_152754017.1">
    <property type="nucleotide sequence ID" value="NZ_SPSE01000054.1"/>
</dbReference>
<dbReference type="InterPro" id="IPR001031">
    <property type="entry name" value="Thioesterase"/>
</dbReference>
<dbReference type="PANTHER" id="PTHR11487:SF0">
    <property type="entry name" value="S-ACYL FATTY ACID SYNTHASE THIOESTERASE, MEDIUM CHAIN"/>
    <property type="match status" value="1"/>
</dbReference>
<evidence type="ECO:0000256" key="1">
    <source>
        <dbReference type="ARBA" id="ARBA00007169"/>
    </source>
</evidence>
<dbReference type="Pfam" id="PF00975">
    <property type="entry name" value="Thioesterase"/>
    <property type="match status" value="1"/>
</dbReference>
<evidence type="ECO:0000259" key="2">
    <source>
        <dbReference type="Pfam" id="PF00975"/>
    </source>
</evidence>
<dbReference type="GO" id="GO:0008610">
    <property type="term" value="P:lipid biosynthetic process"/>
    <property type="evidence" value="ECO:0007669"/>
    <property type="project" value="TreeGrafter"/>
</dbReference>
<dbReference type="Gene3D" id="3.40.50.1820">
    <property type="entry name" value="alpha/beta hydrolase"/>
    <property type="match status" value="1"/>
</dbReference>
<dbReference type="InterPro" id="IPR029058">
    <property type="entry name" value="AB_hydrolase_fold"/>
</dbReference>
<gene>
    <name evidence="3" type="ORF">E4V82_22700</name>
</gene>
<sequence length="235" mass="27272">MKKIKLFCIPYAACPGMNYSKWQQYLHQSIEVYPVELPGRGNRFGLPLLQSMQDTVNDIYNQIKDHLDEEPYAIFGYCMGSYIGYELAHKIINFNHNPPIHMFFCAKEAPHIKRKYDILLHKLPDEYFKAAIAITGGAPKEILEDEEMFNMFLPILRADYKITENYKYCEKPNKLMCDITTLYAKDDIYTINEINAWKIHTSGKFSMHEFVGGHLFINSEPEGIINIINNSIGEN</sequence>
<organism evidence="3 4">
    <name type="scientific">Clostridium estertheticum</name>
    <dbReference type="NCBI Taxonomy" id="238834"/>
    <lineage>
        <taxon>Bacteria</taxon>
        <taxon>Bacillati</taxon>
        <taxon>Bacillota</taxon>
        <taxon>Clostridia</taxon>
        <taxon>Eubacteriales</taxon>
        <taxon>Clostridiaceae</taxon>
        <taxon>Clostridium</taxon>
    </lineage>
</organism>
<comment type="similarity">
    <text evidence="1">Belongs to the thioesterase family.</text>
</comment>
<dbReference type="InterPro" id="IPR012223">
    <property type="entry name" value="TEII"/>
</dbReference>
<evidence type="ECO:0000313" key="3">
    <source>
        <dbReference type="EMBL" id="MPQ64878.1"/>
    </source>
</evidence>
<name>A0A5N7IUT7_9CLOT</name>
<dbReference type="SUPFAM" id="SSF53474">
    <property type="entry name" value="alpha/beta-Hydrolases"/>
    <property type="match status" value="1"/>
</dbReference>
<reference evidence="3 4" key="1">
    <citation type="journal article" date="2019" name="Lett. Appl. Microbiol.">
        <title>A case of 'blown pack' spoilage of vacuum-packaged pork likely associated with Clostridium estertheticum in Canada.</title>
        <authorList>
            <person name="Zhang P."/>
            <person name="Ward P."/>
            <person name="McMullen L.M."/>
            <person name="Yang X."/>
        </authorList>
    </citation>
    <scope>NUCLEOTIDE SEQUENCE [LARGE SCALE GENOMIC DNA]</scope>
    <source>
        <strain evidence="3 4">MA19</strain>
    </source>
</reference>
<dbReference type="PANTHER" id="PTHR11487">
    <property type="entry name" value="THIOESTERASE"/>
    <property type="match status" value="1"/>
</dbReference>
<feature type="domain" description="Thioesterase" evidence="2">
    <location>
        <begin position="5"/>
        <end position="231"/>
    </location>
</feature>
<accession>A0A5N7IUT7</accession>
<protein>
    <submittedName>
        <fullName evidence="3">Thioesterase</fullName>
    </submittedName>
</protein>
<dbReference type="EMBL" id="SPSF01000056">
    <property type="protein sequence ID" value="MPQ64878.1"/>
    <property type="molecule type" value="Genomic_DNA"/>
</dbReference>